<sequence>MTVQVAHLSFSPPVFLAPLAGITDRPFRDLVSRFGAGLVVSEMVASQEMVQAKPGVREKAELGYGRENTAVQLAGREAHWMAEAARQVEANGAALIDINMGCPAKKVTSASGAGASGSALMKDLDHALTLIEAVVGAVEIPVTLKTRLGWDDAMLNAPELARRAENAGVQMITIHGRTRCQFYKGQADWEAIAAVKDVVSVPVIANGDIVSSDAARQALSQSGADGVMVGRGAQGRPWLLAKIAADLFGAKSPEIPKGDALVEMVSDHYCEMLAFYGDELGGRVARKHLGWYMDDAGTNAILRRKILTERTPAEVLRLLPRAFDPAQQEEEAA</sequence>
<dbReference type="RefSeq" id="WP_093094087.1">
    <property type="nucleotide sequence ID" value="NZ_FOTQ01000004.1"/>
</dbReference>
<dbReference type="OrthoDB" id="9764501at2"/>
<feature type="binding site" evidence="14">
    <location>
        <position position="145"/>
    </location>
    <ligand>
        <name>FMN</name>
        <dbReference type="ChEBI" id="CHEBI:58210"/>
    </ligand>
</feature>
<dbReference type="AlphaFoldDB" id="A0A1I4NIQ0"/>
<dbReference type="EMBL" id="FOTQ01000004">
    <property type="protein sequence ID" value="SFM15215.1"/>
    <property type="molecule type" value="Genomic_DNA"/>
</dbReference>
<evidence type="ECO:0000256" key="11">
    <source>
        <dbReference type="ARBA" id="ARBA00048802"/>
    </source>
</evidence>
<organism evidence="16 17">
    <name type="scientific">Shimia aestuarii</name>
    <dbReference type="NCBI Taxonomy" id="254406"/>
    <lineage>
        <taxon>Bacteria</taxon>
        <taxon>Pseudomonadati</taxon>
        <taxon>Pseudomonadota</taxon>
        <taxon>Alphaproteobacteria</taxon>
        <taxon>Rhodobacterales</taxon>
        <taxon>Roseobacteraceae</taxon>
    </lineage>
</organism>
<dbReference type="STRING" id="254406.SAMN04488042_104209"/>
<evidence type="ECO:0000256" key="2">
    <source>
        <dbReference type="ARBA" id="ARBA00002790"/>
    </source>
</evidence>
<keyword evidence="17" id="KW-1185">Reference proteome</keyword>
<evidence type="ECO:0000313" key="16">
    <source>
        <dbReference type="EMBL" id="SFM15215.1"/>
    </source>
</evidence>
<proteinExistence type="inferred from homology"/>
<comment type="function">
    <text evidence="2 12">Catalyzes the synthesis of 5,6-dihydrouridine (D), a modified base found in the D-loop of most tRNAs, via the reduction of the C5-C6 double bond in target uridines.</text>
</comment>
<evidence type="ECO:0000256" key="3">
    <source>
        <dbReference type="ARBA" id="ARBA00022555"/>
    </source>
</evidence>
<feature type="active site" description="Proton donor" evidence="13">
    <location>
        <position position="102"/>
    </location>
</feature>
<dbReference type="InterPro" id="IPR013785">
    <property type="entry name" value="Aldolase_TIM"/>
</dbReference>
<gene>
    <name evidence="16" type="ORF">SAMN04488042_104209</name>
</gene>
<keyword evidence="9 12" id="KW-0560">Oxidoreductase</keyword>
<dbReference type="Gene3D" id="3.20.20.70">
    <property type="entry name" value="Aldolase class I"/>
    <property type="match status" value="1"/>
</dbReference>
<keyword evidence="8" id="KW-0694">RNA-binding</keyword>
<evidence type="ECO:0000256" key="6">
    <source>
        <dbReference type="ARBA" id="ARBA00022694"/>
    </source>
</evidence>
<evidence type="ECO:0000256" key="9">
    <source>
        <dbReference type="ARBA" id="ARBA00023002"/>
    </source>
</evidence>
<dbReference type="NCBIfam" id="TIGR00737">
    <property type="entry name" value="nifR3_yhdG"/>
    <property type="match status" value="1"/>
</dbReference>
<evidence type="ECO:0000259" key="15">
    <source>
        <dbReference type="Pfam" id="PF01207"/>
    </source>
</evidence>
<evidence type="ECO:0000256" key="10">
    <source>
        <dbReference type="ARBA" id="ARBA00048205"/>
    </source>
</evidence>
<dbReference type="InterPro" id="IPR004652">
    <property type="entry name" value="DusB-like"/>
</dbReference>
<reference evidence="16 17" key="1">
    <citation type="submission" date="2016-10" db="EMBL/GenBank/DDBJ databases">
        <authorList>
            <person name="de Groot N.N."/>
        </authorList>
    </citation>
    <scope>NUCLEOTIDE SEQUENCE [LARGE SCALE GENOMIC DNA]</scope>
    <source>
        <strain evidence="16 17">DSM 15283</strain>
    </source>
</reference>
<dbReference type="SUPFAM" id="SSF51395">
    <property type="entry name" value="FMN-linked oxidoreductases"/>
    <property type="match status" value="1"/>
</dbReference>
<keyword evidence="4 12" id="KW-0285">Flavoprotein</keyword>
<evidence type="ECO:0000256" key="13">
    <source>
        <dbReference type="PIRSR" id="PIRSR006621-1"/>
    </source>
</evidence>
<dbReference type="InterPro" id="IPR024036">
    <property type="entry name" value="tRNA-dHydroUridine_Synthase_C"/>
</dbReference>
<feature type="binding site" evidence="14">
    <location>
        <position position="72"/>
    </location>
    <ligand>
        <name>FMN</name>
        <dbReference type="ChEBI" id="CHEBI:58210"/>
    </ligand>
</feature>
<dbReference type="GO" id="GO:0050660">
    <property type="term" value="F:flavin adenine dinucleotide binding"/>
    <property type="evidence" value="ECO:0007669"/>
    <property type="project" value="InterPro"/>
</dbReference>
<dbReference type="InterPro" id="IPR035587">
    <property type="entry name" value="DUS-like_FMN-bd"/>
</dbReference>
<dbReference type="InterPro" id="IPR018517">
    <property type="entry name" value="tRNA_hU_synthase_CS"/>
</dbReference>
<accession>A0A1I4NIQ0</accession>
<keyword evidence="7" id="KW-0521">NADP</keyword>
<dbReference type="PIRSF" id="PIRSF006621">
    <property type="entry name" value="Dus"/>
    <property type="match status" value="1"/>
</dbReference>
<dbReference type="InterPro" id="IPR001269">
    <property type="entry name" value="DUS_fam"/>
</dbReference>
<feature type="binding site" evidence="14">
    <location>
        <begin position="230"/>
        <end position="231"/>
    </location>
    <ligand>
        <name>FMN</name>
        <dbReference type="ChEBI" id="CHEBI:58210"/>
    </ligand>
</feature>
<dbReference type="PANTHER" id="PTHR45846:SF1">
    <property type="entry name" value="TRNA-DIHYDROURIDINE(47) SYNTHASE [NAD(P)(+)]-LIKE"/>
    <property type="match status" value="1"/>
</dbReference>
<evidence type="ECO:0000256" key="12">
    <source>
        <dbReference type="PIRNR" id="PIRNR006621"/>
    </source>
</evidence>
<evidence type="ECO:0000256" key="1">
    <source>
        <dbReference type="ARBA" id="ARBA00001917"/>
    </source>
</evidence>
<name>A0A1I4NIQ0_9RHOB</name>
<evidence type="ECO:0000256" key="14">
    <source>
        <dbReference type="PIRSR" id="PIRSR006621-2"/>
    </source>
</evidence>
<dbReference type="EC" id="1.3.1.-" evidence="12"/>
<dbReference type="PROSITE" id="PS01136">
    <property type="entry name" value="UPF0034"/>
    <property type="match status" value="1"/>
</dbReference>
<comment type="cofactor">
    <cofactor evidence="1 12 14">
        <name>FMN</name>
        <dbReference type="ChEBI" id="CHEBI:58210"/>
    </cofactor>
</comment>
<keyword evidence="6 12" id="KW-0819">tRNA processing</keyword>
<evidence type="ECO:0000256" key="5">
    <source>
        <dbReference type="ARBA" id="ARBA00022643"/>
    </source>
</evidence>
<protein>
    <recommendedName>
        <fullName evidence="12">tRNA-dihydrouridine synthase</fullName>
        <ecNumber evidence="12">1.3.1.-</ecNumber>
    </recommendedName>
</protein>
<dbReference type="CDD" id="cd02801">
    <property type="entry name" value="DUS_like_FMN"/>
    <property type="match status" value="1"/>
</dbReference>
<evidence type="ECO:0000256" key="7">
    <source>
        <dbReference type="ARBA" id="ARBA00022857"/>
    </source>
</evidence>
<evidence type="ECO:0000313" key="17">
    <source>
        <dbReference type="Proteomes" id="UP000199144"/>
    </source>
</evidence>
<evidence type="ECO:0000256" key="4">
    <source>
        <dbReference type="ARBA" id="ARBA00022630"/>
    </source>
</evidence>
<comment type="similarity">
    <text evidence="12">Belongs to the dus family.</text>
</comment>
<dbReference type="GO" id="GO:0017150">
    <property type="term" value="F:tRNA dihydrouridine synthase activity"/>
    <property type="evidence" value="ECO:0007669"/>
    <property type="project" value="InterPro"/>
</dbReference>
<dbReference type="PANTHER" id="PTHR45846">
    <property type="entry name" value="TRNA-DIHYDROURIDINE(47) SYNTHASE [NAD(P)(+)]-LIKE"/>
    <property type="match status" value="1"/>
</dbReference>
<feature type="domain" description="DUS-like FMN-binding" evidence="15">
    <location>
        <begin position="16"/>
        <end position="320"/>
    </location>
</feature>
<evidence type="ECO:0000256" key="8">
    <source>
        <dbReference type="ARBA" id="ARBA00022884"/>
    </source>
</evidence>
<keyword evidence="5 12" id="KW-0288">FMN</keyword>
<dbReference type="Gene3D" id="1.10.1200.80">
    <property type="entry name" value="Putative flavin oxidoreducatase, domain 2"/>
    <property type="match status" value="1"/>
</dbReference>
<dbReference type="GO" id="GO:0000049">
    <property type="term" value="F:tRNA binding"/>
    <property type="evidence" value="ECO:0007669"/>
    <property type="project" value="UniProtKB-KW"/>
</dbReference>
<keyword evidence="3" id="KW-0820">tRNA-binding</keyword>
<comment type="catalytic activity">
    <reaction evidence="11">
        <text>a 5,6-dihydrouridine in tRNA + NAD(+) = a uridine in tRNA + NADH + H(+)</text>
        <dbReference type="Rhea" id="RHEA:54452"/>
        <dbReference type="Rhea" id="RHEA-COMP:13339"/>
        <dbReference type="Rhea" id="RHEA-COMP:13887"/>
        <dbReference type="ChEBI" id="CHEBI:15378"/>
        <dbReference type="ChEBI" id="CHEBI:57540"/>
        <dbReference type="ChEBI" id="CHEBI:57945"/>
        <dbReference type="ChEBI" id="CHEBI:65315"/>
        <dbReference type="ChEBI" id="CHEBI:74443"/>
    </reaction>
</comment>
<keyword evidence="14" id="KW-0547">Nucleotide-binding</keyword>
<dbReference type="Pfam" id="PF01207">
    <property type="entry name" value="Dus"/>
    <property type="match status" value="1"/>
</dbReference>
<feature type="binding site" evidence="14">
    <location>
        <position position="175"/>
    </location>
    <ligand>
        <name>FMN</name>
        <dbReference type="ChEBI" id="CHEBI:58210"/>
    </ligand>
</feature>
<dbReference type="Proteomes" id="UP000199144">
    <property type="component" value="Unassembled WGS sequence"/>
</dbReference>
<comment type="catalytic activity">
    <reaction evidence="10">
        <text>a 5,6-dihydrouridine in tRNA + NADP(+) = a uridine in tRNA + NADPH + H(+)</text>
        <dbReference type="Rhea" id="RHEA:23624"/>
        <dbReference type="Rhea" id="RHEA-COMP:13339"/>
        <dbReference type="Rhea" id="RHEA-COMP:13887"/>
        <dbReference type="ChEBI" id="CHEBI:15378"/>
        <dbReference type="ChEBI" id="CHEBI:57783"/>
        <dbReference type="ChEBI" id="CHEBI:58349"/>
        <dbReference type="ChEBI" id="CHEBI:65315"/>
        <dbReference type="ChEBI" id="CHEBI:74443"/>
    </reaction>
</comment>